<feature type="region of interest" description="Disordered" evidence="1">
    <location>
        <begin position="26"/>
        <end position="47"/>
    </location>
</feature>
<gene>
    <name evidence="3" type="ORF">NK6_4433</name>
</gene>
<protein>
    <submittedName>
        <fullName evidence="3">Uncharacterized protein</fullName>
    </submittedName>
</protein>
<evidence type="ECO:0000256" key="1">
    <source>
        <dbReference type="SAM" id="MobiDB-lite"/>
    </source>
</evidence>
<keyword evidence="2" id="KW-0732">Signal</keyword>
<feature type="chain" id="PRO_5002418755" evidence="2">
    <location>
        <begin position="24"/>
        <end position="135"/>
    </location>
</feature>
<dbReference type="RefSeq" id="WP_060909896.1">
    <property type="nucleotide sequence ID" value="NZ_JAFCKD010000048.1"/>
</dbReference>
<feature type="signal peptide" evidence="2">
    <location>
        <begin position="1"/>
        <end position="23"/>
    </location>
</feature>
<feature type="compositionally biased region" description="Basic and acidic residues" evidence="1">
    <location>
        <begin position="33"/>
        <end position="47"/>
    </location>
</feature>
<evidence type="ECO:0000313" key="4">
    <source>
        <dbReference type="Proteomes" id="UP000063308"/>
    </source>
</evidence>
<proteinExistence type="predicted"/>
<dbReference type="Proteomes" id="UP000063308">
    <property type="component" value="Chromosome"/>
</dbReference>
<sequence length="135" mass="14767">MKVSTIRGFGAPFLLLLIIIGAAKTPTSSAPEAPRETSEQSAEKKRELEEFKHDYRIIMSIKETAVRTDIATSASFSAFNASVDLTIGSRSPARADAIADGICHRANLGLIDRRRWKVRVYLADGTLGSECRITN</sequence>
<reference evidence="3 4" key="1">
    <citation type="submission" date="2014-11" db="EMBL/GenBank/DDBJ databases">
        <title>Symbiosis island explosion on the genome of extra-slow-growing strains of soybean bradyrhizobia with massive insertion sequences.</title>
        <authorList>
            <person name="Iida T."/>
            <person name="Minamisawa K."/>
        </authorList>
    </citation>
    <scope>NUCLEOTIDE SEQUENCE [LARGE SCALE GENOMIC DNA]</scope>
    <source>
        <strain evidence="3 4">NK6</strain>
    </source>
</reference>
<evidence type="ECO:0000256" key="2">
    <source>
        <dbReference type="SAM" id="SignalP"/>
    </source>
</evidence>
<name>A0A0E4BQP5_9BRAD</name>
<evidence type="ECO:0000313" key="3">
    <source>
        <dbReference type="EMBL" id="BAR57601.1"/>
    </source>
</evidence>
<dbReference type="AlphaFoldDB" id="A0A0E4BQP5"/>
<dbReference type="EMBL" id="AP014685">
    <property type="protein sequence ID" value="BAR57601.1"/>
    <property type="molecule type" value="Genomic_DNA"/>
</dbReference>
<organism evidence="3 4">
    <name type="scientific">Bradyrhizobium diazoefficiens</name>
    <dbReference type="NCBI Taxonomy" id="1355477"/>
    <lineage>
        <taxon>Bacteria</taxon>
        <taxon>Pseudomonadati</taxon>
        <taxon>Pseudomonadota</taxon>
        <taxon>Alphaproteobacteria</taxon>
        <taxon>Hyphomicrobiales</taxon>
        <taxon>Nitrobacteraceae</taxon>
        <taxon>Bradyrhizobium</taxon>
    </lineage>
</organism>
<accession>A0A0E4BQP5</accession>